<comment type="caution">
    <text evidence="1">The sequence shown here is derived from an EMBL/GenBank/DDBJ whole genome shotgun (WGS) entry which is preliminary data.</text>
</comment>
<dbReference type="RefSeq" id="WP_138128461.1">
    <property type="nucleotide sequence ID" value="NZ_SWLG01000016.1"/>
</dbReference>
<organism evidence="1 2">
    <name type="scientific">Exobacillus caeni</name>
    <dbReference type="NCBI Taxonomy" id="2574798"/>
    <lineage>
        <taxon>Bacteria</taxon>
        <taxon>Bacillati</taxon>
        <taxon>Bacillota</taxon>
        <taxon>Bacilli</taxon>
        <taxon>Bacillales</taxon>
        <taxon>Guptibacillaceae</taxon>
        <taxon>Exobacillus</taxon>
    </lineage>
</organism>
<evidence type="ECO:0000313" key="2">
    <source>
        <dbReference type="Proteomes" id="UP000308230"/>
    </source>
</evidence>
<name>A0A5R9EYB4_9BACL</name>
<evidence type="ECO:0000313" key="1">
    <source>
        <dbReference type="EMBL" id="TLS35841.1"/>
    </source>
</evidence>
<accession>A0A5R9EYB4</accession>
<dbReference type="OrthoDB" id="1645729at2"/>
<reference evidence="1 2" key="1">
    <citation type="submission" date="2019-04" db="EMBL/GenBank/DDBJ databases">
        <title>Bacillus caeni sp. nov., a bacterium isolated from mangrove sediment.</title>
        <authorList>
            <person name="Huang H."/>
            <person name="Mo K."/>
            <person name="Hu Y."/>
        </authorList>
    </citation>
    <scope>NUCLEOTIDE SEQUENCE [LARGE SCALE GENOMIC DNA]</scope>
    <source>
        <strain evidence="1 2">HB172195</strain>
    </source>
</reference>
<dbReference type="EMBL" id="SWLG01000016">
    <property type="protein sequence ID" value="TLS35841.1"/>
    <property type="molecule type" value="Genomic_DNA"/>
</dbReference>
<sequence>MKLSVAKEALNWFENEYKQDTGILYVRLFPQYGGFGSKQKGYAVGFSIDVPDDPGEEWSVGPLRFFYEKNDEWYFGDSQLAINVNKSFDEIFFSFD</sequence>
<protein>
    <recommendedName>
        <fullName evidence="3">FeS cluster biogenesis domain-containing protein</fullName>
    </recommendedName>
</protein>
<keyword evidence="2" id="KW-1185">Reference proteome</keyword>
<proteinExistence type="predicted"/>
<evidence type="ECO:0008006" key="3">
    <source>
        <dbReference type="Google" id="ProtNLM"/>
    </source>
</evidence>
<gene>
    <name evidence="1" type="ORF">FCL54_18675</name>
</gene>
<dbReference type="Proteomes" id="UP000308230">
    <property type="component" value="Unassembled WGS sequence"/>
</dbReference>
<dbReference type="AlphaFoldDB" id="A0A5R9EYB4"/>